<name>A0ABY6IKD0_9HYPH</name>
<dbReference type="EMBL" id="CP107716">
    <property type="protein sequence ID" value="UYQ70961.1"/>
    <property type="molecule type" value="Genomic_DNA"/>
</dbReference>
<protein>
    <recommendedName>
        <fullName evidence="3">Lipoprotein</fullName>
    </recommendedName>
</protein>
<evidence type="ECO:0000313" key="2">
    <source>
        <dbReference type="Proteomes" id="UP001163882"/>
    </source>
</evidence>
<dbReference type="Proteomes" id="UP001163882">
    <property type="component" value="Chromosome"/>
</dbReference>
<keyword evidence="2" id="KW-1185">Reference proteome</keyword>
<gene>
    <name evidence="1" type="ORF">OF122_12925</name>
</gene>
<reference evidence="1" key="1">
    <citation type="submission" date="2022-10" db="EMBL/GenBank/DDBJ databases">
        <title>YIM 151497 complete genome.</title>
        <authorList>
            <person name="Chen X."/>
        </authorList>
    </citation>
    <scope>NUCLEOTIDE SEQUENCE</scope>
    <source>
        <strain evidence="1">YIM 151497</strain>
    </source>
</reference>
<organism evidence="1 2">
    <name type="scientific">Pelagibacterium flavum</name>
    <dbReference type="NCBI Taxonomy" id="2984530"/>
    <lineage>
        <taxon>Bacteria</taxon>
        <taxon>Pseudomonadati</taxon>
        <taxon>Pseudomonadota</taxon>
        <taxon>Alphaproteobacteria</taxon>
        <taxon>Hyphomicrobiales</taxon>
        <taxon>Devosiaceae</taxon>
        <taxon>Pelagibacterium</taxon>
    </lineage>
</organism>
<accession>A0ABY6IKD0</accession>
<sequence>MAAIIALCGCSSLTPEQRIAQATQSCESYGFQEGTTAFSQCMMQMDTLAQQRADYERAQLKANLNNLGSAMQRMSPPTPVTCSTNTTYSGGYTPYDRNIYSRANTTCQ</sequence>
<dbReference type="RefSeq" id="WP_264224625.1">
    <property type="nucleotide sequence ID" value="NZ_CP107716.1"/>
</dbReference>
<evidence type="ECO:0000313" key="1">
    <source>
        <dbReference type="EMBL" id="UYQ70961.1"/>
    </source>
</evidence>
<evidence type="ECO:0008006" key="3">
    <source>
        <dbReference type="Google" id="ProtNLM"/>
    </source>
</evidence>
<proteinExistence type="predicted"/>